<dbReference type="FunFam" id="3.40.50.720:FF:000084">
    <property type="entry name" value="Short-chain dehydrogenase reductase"/>
    <property type="match status" value="1"/>
</dbReference>
<dbReference type="InterPro" id="IPR057326">
    <property type="entry name" value="KR_dom"/>
</dbReference>
<dbReference type="InterPro" id="IPR020904">
    <property type="entry name" value="Sc_DH/Rdtase_CS"/>
</dbReference>
<dbReference type="PANTHER" id="PTHR42760">
    <property type="entry name" value="SHORT-CHAIN DEHYDROGENASES/REDUCTASES FAMILY MEMBER"/>
    <property type="match status" value="1"/>
</dbReference>
<dbReference type="PROSITE" id="PS00061">
    <property type="entry name" value="ADH_SHORT"/>
    <property type="match status" value="1"/>
</dbReference>
<dbReference type="Gene3D" id="3.40.50.720">
    <property type="entry name" value="NAD(P)-binding Rossmann-like Domain"/>
    <property type="match status" value="1"/>
</dbReference>
<dbReference type="InterPro" id="IPR036291">
    <property type="entry name" value="NAD(P)-bd_dom_sf"/>
</dbReference>
<accession>A0A4R7VJY6</accession>
<dbReference type="Pfam" id="PF13561">
    <property type="entry name" value="adh_short_C2"/>
    <property type="match status" value="1"/>
</dbReference>
<evidence type="ECO:0000259" key="2">
    <source>
        <dbReference type="SMART" id="SM00822"/>
    </source>
</evidence>
<gene>
    <name evidence="3" type="ORF">EDF87_104181</name>
</gene>
<dbReference type="EMBL" id="SOCQ01000004">
    <property type="protein sequence ID" value="TDV49535.1"/>
    <property type="molecule type" value="Genomic_DNA"/>
</dbReference>
<sequence>MINLSLRLDNAVVLITGGGRGNGASLAHGFAAAGATVVVTDIDQQAASATAKSIIDEGGKAFAFSLDICDEAACRTLADLVRSEVGNITALVNNAGLLFREPFSSENSPEQWRRTLAVNVTGMFNTTHAFLPHLKETKGSILNIGSIHSFTSGLASLSSYVTSKGAVLQFTKALASELAADGIRVNGLAPGSFPTAMSEATRQDSSKLEAFLSHVPMGRTGEPHELVGPALFLTSQLASYITGVMVPVDGGYLTR</sequence>
<protein>
    <submittedName>
        <fullName evidence="3">NAD(P)-dependent dehydrogenase (Short-subunit alcohol dehydrogenase family)</fullName>
    </submittedName>
</protein>
<dbReference type="GO" id="GO:0030497">
    <property type="term" value="P:fatty acid elongation"/>
    <property type="evidence" value="ECO:0007669"/>
    <property type="project" value="TreeGrafter"/>
</dbReference>
<dbReference type="PRINTS" id="PR00081">
    <property type="entry name" value="GDHRDH"/>
</dbReference>
<dbReference type="PANTHER" id="PTHR42760:SF135">
    <property type="entry name" value="BLL7886 PROTEIN"/>
    <property type="match status" value="1"/>
</dbReference>
<dbReference type="RefSeq" id="WP_134175453.1">
    <property type="nucleotide sequence ID" value="NZ_SOCQ01000004.1"/>
</dbReference>
<proteinExistence type="inferred from homology"/>
<dbReference type="SUPFAM" id="SSF51735">
    <property type="entry name" value="NAD(P)-binding Rossmann-fold domains"/>
    <property type="match status" value="1"/>
</dbReference>
<feature type="domain" description="Ketoreductase" evidence="2">
    <location>
        <begin position="11"/>
        <end position="191"/>
    </location>
</feature>
<organism evidence="3 4">
    <name type="scientific">Pseudomonas helmanticensis</name>
    <dbReference type="NCBI Taxonomy" id="1471381"/>
    <lineage>
        <taxon>Bacteria</taxon>
        <taxon>Pseudomonadati</taxon>
        <taxon>Pseudomonadota</taxon>
        <taxon>Gammaproteobacteria</taxon>
        <taxon>Pseudomonadales</taxon>
        <taxon>Pseudomonadaceae</taxon>
        <taxon>Pseudomonas</taxon>
    </lineage>
</organism>
<evidence type="ECO:0000313" key="3">
    <source>
        <dbReference type="EMBL" id="TDV49535.1"/>
    </source>
</evidence>
<dbReference type="Proteomes" id="UP000295804">
    <property type="component" value="Unassembled WGS sequence"/>
</dbReference>
<name>A0A4R7VJY6_9PSED</name>
<dbReference type="InterPro" id="IPR002347">
    <property type="entry name" value="SDR_fam"/>
</dbReference>
<reference evidence="3 4" key="1">
    <citation type="submission" date="2019-03" db="EMBL/GenBank/DDBJ databases">
        <title>Genomic analyses of the natural microbiome of Caenorhabditis elegans.</title>
        <authorList>
            <person name="Samuel B."/>
        </authorList>
    </citation>
    <scope>NUCLEOTIDE SEQUENCE [LARGE SCALE GENOMIC DNA]</scope>
    <source>
        <strain evidence="3 4">BIGb0525</strain>
    </source>
</reference>
<dbReference type="GO" id="GO:0016616">
    <property type="term" value="F:oxidoreductase activity, acting on the CH-OH group of donors, NAD or NADP as acceptor"/>
    <property type="evidence" value="ECO:0007669"/>
    <property type="project" value="TreeGrafter"/>
</dbReference>
<comment type="caution">
    <text evidence="3">The sequence shown here is derived from an EMBL/GenBank/DDBJ whole genome shotgun (WGS) entry which is preliminary data.</text>
</comment>
<evidence type="ECO:0000313" key="4">
    <source>
        <dbReference type="Proteomes" id="UP000295804"/>
    </source>
</evidence>
<comment type="similarity">
    <text evidence="1">Belongs to the short-chain dehydrogenases/reductases (SDR) family.</text>
</comment>
<dbReference type="PRINTS" id="PR00080">
    <property type="entry name" value="SDRFAMILY"/>
</dbReference>
<dbReference type="SMART" id="SM00822">
    <property type="entry name" value="PKS_KR"/>
    <property type="match status" value="1"/>
</dbReference>
<dbReference type="AlphaFoldDB" id="A0A4R7VJY6"/>
<evidence type="ECO:0000256" key="1">
    <source>
        <dbReference type="ARBA" id="ARBA00006484"/>
    </source>
</evidence>